<dbReference type="GO" id="GO:0005886">
    <property type="term" value="C:plasma membrane"/>
    <property type="evidence" value="ECO:0007669"/>
    <property type="project" value="TreeGrafter"/>
</dbReference>
<organism evidence="15 16">
    <name type="scientific">Halomonas binhaiensis</name>
    <dbReference type="NCBI Taxonomy" id="2562282"/>
    <lineage>
        <taxon>Bacteria</taxon>
        <taxon>Pseudomonadati</taxon>
        <taxon>Pseudomonadota</taxon>
        <taxon>Gammaproteobacteria</taxon>
        <taxon>Oceanospirillales</taxon>
        <taxon>Halomonadaceae</taxon>
        <taxon>Halomonas</taxon>
    </lineage>
</organism>
<keyword evidence="7" id="KW-0547">Nucleotide-binding</keyword>
<dbReference type="EMBL" id="CP038437">
    <property type="protein sequence ID" value="QEM80359.1"/>
    <property type="molecule type" value="Genomic_DNA"/>
</dbReference>
<dbReference type="Proteomes" id="UP000324285">
    <property type="component" value="Chromosome"/>
</dbReference>
<keyword evidence="11" id="KW-0902">Two-component regulatory system</keyword>
<feature type="transmembrane region" description="Helical" evidence="13">
    <location>
        <begin position="477"/>
        <end position="495"/>
    </location>
</feature>
<evidence type="ECO:0000256" key="8">
    <source>
        <dbReference type="ARBA" id="ARBA00022777"/>
    </source>
</evidence>
<keyword evidence="10 13" id="KW-1133">Transmembrane helix</keyword>
<dbReference type="CDD" id="cd00082">
    <property type="entry name" value="HisKA"/>
    <property type="match status" value="1"/>
</dbReference>
<dbReference type="SMART" id="SM00387">
    <property type="entry name" value="HATPase_c"/>
    <property type="match status" value="1"/>
</dbReference>
<keyword evidence="4" id="KW-0597">Phosphoprotein</keyword>
<keyword evidence="5" id="KW-0808">Transferase</keyword>
<dbReference type="SUPFAM" id="SSF47384">
    <property type="entry name" value="Homodimeric domain of signal transducing histidine kinase"/>
    <property type="match status" value="1"/>
</dbReference>
<evidence type="ECO:0000256" key="5">
    <source>
        <dbReference type="ARBA" id="ARBA00022679"/>
    </source>
</evidence>
<dbReference type="Gene3D" id="3.40.50.300">
    <property type="entry name" value="P-loop containing nucleotide triphosphate hydrolases"/>
    <property type="match status" value="1"/>
</dbReference>
<evidence type="ECO:0000256" key="4">
    <source>
        <dbReference type="ARBA" id="ARBA00022553"/>
    </source>
</evidence>
<dbReference type="Pfam" id="PF13493">
    <property type="entry name" value="DUF4118"/>
    <property type="match status" value="1"/>
</dbReference>
<evidence type="ECO:0000256" key="7">
    <source>
        <dbReference type="ARBA" id="ARBA00022741"/>
    </source>
</evidence>
<dbReference type="InterPro" id="IPR025201">
    <property type="entry name" value="KdpD_TM"/>
</dbReference>
<dbReference type="Pfam" id="PF02702">
    <property type="entry name" value="KdpD"/>
    <property type="match status" value="1"/>
</dbReference>
<dbReference type="PROSITE" id="PS50109">
    <property type="entry name" value="HIS_KIN"/>
    <property type="match status" value="1"/>
</dbReference>
<evidence type="ECO:0000313" key="15">
    <source>
        <dbReference type="EMBL" id="QEM80359.1"/>
    </source>
</evidence>
<keyword evidence="12 13" id="KW-0472">Membrane</keyword>
<evidence type="ECO:0000256" key="2">
    <source>
        <dbReference type="ARBA" id="ARBA00004141"/>
    </source>
</evidence>
<evidence type="ECO:0000256" key="10">
    <source>
        <dbReference type="ARBA" id="ARBA00022989"/>
    </source>
</evidence>
<gene>
    <name evidence="15" type="ORF">E4T21_01395</name>
</gene>
<dbReference type="AlphaFoldDB" id="A0A5C1NFB1"/>
<dbReference type="InterPro" id="IPR014729">
    <property type="entry name" value="Rossmann-like_a/b/a_fold"/>
</dbReference>
<dbReference type="GO" id="GO:0005524">
    <property type="term" value="F:ATP binding"/>
    <property type="evidence" value="ECO:0007669"/>
    <property type="project" value="UniProtKB-KW"/>
</dbReference>
<evidence type="ECO:0000256" key="3">
    <source>
        <dbReference type="ARBA" id="ARBA00012438"/>
    </source>
</evidence>
<comment type="catalytic activity">
    <reaction evidence="1">
        <text>ATP + protein L-histidine = ADP + protein N-phospho-L-histidine.</text>
        <dbReference type="EC" id="2.7.13.3"/>
    </reaction>
</comment>
<dbReference type="Gene3D" id="1.20.120.620">
    <property type="entry name" value="Backbone structure of the membrane domain of e. Coli histidine kinase receptor kdpd"/>
    <property type="match status" value="1"/>
</dbReference>
<evidence type="ECO:0000256" key="13">
    <source>
        <dbReference type="SAM" id="Phobius"/>
    </source>
</evidence>
<feature type="transmembrane region" description="Helical" evidence="13">
    <location>
        <begin position="430"/>
        <end position="457"/>
    </location>
</feature>
<dbReference type="GO" id="GO:0000155">
    <property type="term" value="F:phosphorelay sensor kinase activity"/>
    <property type="evidence" value="ECO:0007669"/>
    <property type="project" value="InterPro"/>
</dbReference>
<evidence type="ECO:0000256" key="1">
    <source>
        <dbReference type="ARBA" id="ARBA00000085"/>
    </source>
</evidence>
<name>A0A5C1NFB1_9GAMM</name>
<evidence type="ECO:0000256" key="11">
    <source>
        <dbReference type="ARBA" id="ARBA00023012"/>
    </source>
</evidence>
<dbReference type="InterPro" id="IPR036890">
    <property type="entry name" value="HATPase_C_sf"/>
</dbReference>
<dbReference type="SUPFAM" id="SSF55874">
    <property type="entry name" value="ATPase domain of HSP90 chaperone/DNA topoisomerase II/histidine kinase"/>
    <property type="match status" value="1"/>
</dbReference>
<reference evidence="15" key="1">
    <citation type="submission" date="2021-02" db="EMBL/GenBank/DDBJ databases">
        <title>Strain Y2R2, a novel species of the genus Halomonas.</title>
        <authorList>
            <person name="Huang H."/>
        </authorList>
    </citation>
    <scope>NUCLEOTIDE SEQUENCE</scope>
    <source>
        <strain evidence="15">Y2R2</strain>
    </source>
</reference>
<dbReference type="InterPro" id="IPR052023">
    <property type="entry name" value="Histidine_kinase_KdpD"/>
</dbReference>
<feature type="domain" description="Histidine kinase" evidence="14">
    <location>
        <begin position="673"/>
        <end position="897"/>
    </location>
</feature>
<proteinExistence type="predicted"/>
<dbReference type="Pfam" id="PF02518">
    <property type="entry name" value="HATPase_c"/>
    <property type="match status" value="1"/>
</dbReference>
<evidence type="ECO:0000256" key="6">
    <source>
        <dbReference type="ARBA" id="ARBA00022692"/>
    </source>
</evidence>
<sequence>MKKPGSQEVPRPDPDALLKSARREARGCLRIFLGAAPGVGKTYGMLRTAQERCAQGDEIVIGVIESHGRVETEQLCEGIERLALAERMYRGRSFHEFDLDAALARAPDIILVDELAHRNIPGSRHPRRYQDIEDLLDAGIDVWTTLNVQHIESLNDIVARVTGIRMRETIPDSLISRARDITLIDLTPDELIQRLQQGKVYVPEQARAALDSFFSEANLTALRELAMQTMAERVDADVRDSMGVRGVEGPWPVRPKVLVALSGRPEDTSLIRAAHRMAERQHASWRAVHVDTGLDTPAIHLELERSSQLVERLGGEVVILAGQSRLMELLDYARRNNITTLVIGRAVSRPWRFWHRSLGSKLLKVARDFDLVIVSESGRCKQSKPFTLFERSWLSLSRREYWVPLAVLPATLAIALGIDRVMELANVSLVFLTGVLVVAAFSGTRAAMLCAGLSFLAYNFLFTEPRYTLFMDHRHQLLSVVFFLAVAMIGGQLAGHARRQLIALRESRDQTQKLLQFSRALSVAADHSGVRQVGVATLADWLQVPTVYLESTAEDDELHLSESRPGVLNLDATARQAAMWTYYHQRPSGYGSDTLSSQRWRFIPLVDKDVVLGVVGLALADRQAPLVYEQEMLIDTLLNQLTTALARTRMVSDLSAARMAEENERLRSALLSSVSHDLRTPLASIIGAASSLRDLDEQLSSEDKRELLDGVLGESERLNRYIQNLLDMTRLGHGAMKIERDWVTLPDLVNSALKRLGAPLAKLHVTRHWAVDLPLLYVHPALIEQALVNIIENAARYSKPSDDISKPGDDIRIVAEQKGSDMVICICDQGPGIPEEMRERVFDMFFSGGEGDRGRHGSGLGLAICRGMIGAHGGSIRAEGNPTGVGTCIIIHLPLEDSPPGPQESEAADEC</sequence>
<keyword evidence="9" id="KW-0067">ATP-binding</keyword>
<evidence type="ECO:0000259" key="14">
    <source>
        <dbReference type="PROSITE" id="PS50109"/>
    </source>
</evidence>
<dbReference type="InterPro" id="IPR003852">
    <property type="entry name" value="Sig_transdc_His_kinase_KdpD_N"/>
</dbReference>
<dbReference type="Gene3D" id="1.10.287.130">
    <property type="match status" value="1"/>
</dbReference>
<dbReference type="PANTHER" id="PTHR45569">
    <property type="entry name" value="SENSOR PROTEIN KDPD"/>
    <property type="match status" value="1"/>
</dbReference>
<dbReference type="InterPro" id="IPR004358">
    <property type="entry name" value="Sig_transdc_His_kin-like_C"/>
</dbReference>
<evidence type="ECO:0000256" key="12">
    <source>
        <dbReference type="ARBA" id="ARBA00023136"/>
    </source>
</evidence>
<dbReference type="InterPro" id="IPR003594">
    <property type="entry name" value="HATPase_dom"/>
</dbReference>
<comment type="subcellular location">
    <subcellularLocation>
        <location evidence="2">Membrane</location>
        <topology evidence="2">Multi-pass membrane protein</topology>
    </subcellularLocation>
</comment>
<dbReference type="InterPro" id="IPR005467">
    <property type="entry name" value="His_kinase_dom"/>
</dbReference>
<keyword evidence="8 15" id="KW-0418">Kinase</keyword>
<dbReference type="InterPro" id="IPR036097">
    <property type="entry name" value="HisK_dim/P_sf"/>
</dbReference>
<dbReference type="GO" id="GO:0005737">
    <property type="term" value="C:cytoplasm"/>
    <property type="evidence" value="ECO:0007669"/>
    <property type="project" value="UniProtKB-ARBA"/>
</dbReference>
<dbReference type="SMART" id="SM00388">
    <property type="entry name" value="HisKA"/>
    <property type="match status" value="1"/>
</dbReference>
<dbReference type="KEGG" id="hbh:E4T21_01395"/>
<dbReference type="EC" id="2.7.13.3" evidence="3"/>
<dbReference type="Pfam" id="PF00512">
    <property type="entry name" value="HisKA"/>
    <property type="match status" value="1"/>
</dbReference>
<dbReference type="InterPro" id="IPR038318">
    <property type="entry name" value="KdpD_sf"/>
</dbReference>
<dbReference type="FunFam" id="3.40.50.300:FF:000483">
    <property type="entry name" value="Sensor histidine kinase KdpD"/>
    <property type="match status" value="1"/>
</dbReference>
<dbReference type="Gene3D" id="3.30.450.40">
    <property type="match status" value="1"/>
</dbReference>
<dbReference type="InterPro" id="IPR029016">
    <property type="entry name" value="GAF-like_dom_sf"/>
</dbReference>
<dbReference type="Gene3D" id="3.30.565.10">
    <property type="entry name" value="Histidine kinase-like ATPase, C-terminal domain"/>
    <property type="match status" value="1"/>
</dbReference>
<dbReference type="RefSeq" id="WP_149282859.1">
    <property type="nucleotide sequence ID" value="NZ_CP038437.2"/>
</dbReference>
<protein>
    <recommendedName>
        <fullName evidence="3">histidine kinase</fullName>
        <ecNumber evidence="3">2.7.13.3</ecNumber>
    </recommendedName>
</protein>
<evidence type="ECO:0000256" key="9">
    <source>
        <dbReference type="ARBA" id="ARBA00022840"/>
    </source>
</evidence>
<dbReference type="SUPFAM" id="SSF52402">
    <property type="entry name" value="Adenine nucleotide alpha hydrolases-like"/>
    <property type="match status" value="1"/>
</dbReference>
<dbReference type="OrthoDB" id="9806130at2"/>
<feature type="transmembrane region" description="Helical" evidence="13">
    <location>
        <begin position="401"/>
        <end position="418"/>
    </location>
</feature>
<dbReference type="SUPFAM" id="SSF52540">
    <property type="entry name" value="P-loop containing nucleoside triphosphate hydrolases"/>
    <property type="match status" value="1"/>
</dbReference>
<dbReference type="Gene3D" id="3.40.50.620">
    <property type="entry name" value="HUPs"/>
    <property type="match status" value="1"/>
</dbReference>
<dbReference type="CDD" id="cd00075">
    <property type="entry name" value="HATPase"/>
    <property type="match status" value="1"/>
</dbReference>
<dbReference type="InterPro" id="IPR003661">
    <property type="entry name" value="HisK_dim/P_dom"/>
</dbReference>
<evidence type="ECO:0000313" key="16">
    <source>
        <dbReference type="Proteomes" id="UP000324285"/>
    </source>
</evidence>
<keyword evidence="16" id="KW-1185">Reference proteome</keyword>
<dbReference type="PRINTS" id="PR00344">
    <property type="entry name" value="BCTRLSENSOR"/>
</dbReference>
<keyword evidence="6 13" id="KW-0812">Transmembrane</keyword>
<dbReference type="PANTHER" id="PTHR45569:SF1">
    <property type="entry name" value="SENSOR PROTEIN KDPD"/>
    <property type="match status" value="1"/>
</dbReference>
<accession>A0A5C1NFB1</accession>
<dbReference type="InterPro" id="IPR027417">
    <property type="entry name" value="P-loop_NTPase"/>
</dbReference>